<dbReference type="Gene3D" id="3.60.15.10">
    <property type="entry name" value="Ribonuclease Z/Hydroxyacylglutathione hydrolase-like"/>
    <property type="match status" value="1"/>
</dbReference>
<protein>
    <submittedName>
        <fullName evidence="3">MBL fold metallo-hydrolase</fullName>
    </submittedName>
</protein>
<proteinExistence type="predicted"/>
<dbReference type="EMBL" id="CP158374">
    <property type="protein sequence ID" value="XBX82826.1"/>
    <property type="molecule type" value="Genomic_DNA"/>
</dbReference>
<dbReference type="PANTHER" id="PTHR43546">
    <property type="entry name" value="UPF0173 METAL-DEPENDENT HYDROLASE MJ1163-RELATED"/>
    <property type="match status" value="1"/>
</dbReference>
<dbReference type="Pfam" id="PF12706">
    <property type="entry name" value="Lactamase_B_2"/>
    <property type="match status" value="1"/>
</dbReference>
<dbReference type="AlphaFoldDB" id="A0AAU7W7W4"/>
<keyword evidence="1" id="KW-0378">Hydrolase</keyword>
<gene>
    <name evidence="3" type="ORF">ABIQ69_02585</name>
</gene>
<dbReference type="SUPFAM" id="SSF56281">
    <property type="entry name" value="Metallo-hydrolase/oxidoreductase"/>
    <property type="match status" value="1"/>
</dbReference>
<dbReference type="RefSeq" id="WP_350348842.1">
    <property type="nucleotide sequence ID" value="NZ_CP158374.1"/>
</dbReference>
<organism evidence="3">
    <name type="scientific">Agromyces sp. G08B096</name>
    <dbReference type="NCBI Taxonomy" id="3156399"/>
    <lineage>
        <taxon>Bacteria</taxon>
        <taxon>Bacillati</taxon>
        <taxon>Actinomycetota</taxon>
        <taxon>Actinomycetes</taxon>
        <taxon>Micrococcales</taxon>
        <taxon>Microbacteriaceae</taxon>
        <taxon>Agromyces</taxon>
    </lineage>
</organism>
<name>A0AAU7W7W4_9MICO</name>
<evidence type="ECO:0000256" key="1">
    <source>
        <dbReference type="ARBA" id="ARBA00022801"/>
    </source>
</evidence>
<evidence type="ECO:0000259" key="2">
    <source>
        <dbReference type="Pfam" id="PF12706"/>
    </source>
</evidence>
<dbReference type="PANTHER" id="PTHR43546:SF9">
    <property type="entry name" value="L-ASCORBATE-6-PHOSPHATE LACTONASE ULAG-RELATED"/>
    <property type="match status" value="1"/>
</dbReference>
<dbReference type="InterPro" id="IPR036866">
    <property type="entry name" value="RibonucZ/Hydroxyglut_hydro"/>
</dbReference>
<evidence type="ECO:0000313" key="3">
    <source>
        <dbReference type="EMBL" id="XBX82826.1"/>
    </source>
</evidence>
<feature type="domain" description="Metallo-beta-lactamase" evidence="2">
    <location>
        <begin position="23"/>
        <end position="237"/>
    </location>
</feature>
<dbReference type="InterPro" id="IPR050114">
    <property type="entry name" value="UPF0173_UPF0282_UlaG_hydrolase"/>
</dbReference>
<reference evidence="3" key="1">
    <citation type="submission" date="2024-05" db="EMBL/GenBank/DDBJ databases">
        <authorList>
            <person name="Yu L."/>
        </authorList>
    </citation>
    <scope>NUCLEOTIDE SEQUENCE</scope>
    <source>
        <strain evidence="3">G08B096</strain>
    </source>
</reference>
<accession>A0AAU7W7W4</accession>
<dbReference type="InterPro" id="IPR001279">
    <property type="entry name" value="Metallo-B-lactamas"/>
</dbReference>
<dbReference type="GO" id="GO:0016787">
    <property type="term" value="F:hydrolase activity"/>
    <property type="evidence" value="ECO:0007669"/>
    <property type="project" value="UniProtKB-KW"/>
</dbReference>
<sequence>MVERPTLTHIGGPSLLIELAGWRILVDPTFDPPGRRYSFGWGTSSVKTAGPALAAADLGPIDVVLLTHDQHADNLDDAGRELLPAAGEVITTAAGAKRLRGVDGLGAVVGLKPWNTAEIDAHGGTNGAAAPDRPPLTVTATPARHGPRFSKPIVGDVIGFAISIGDRPETAIWITGDTVLHSGLRDTAARLDVDVAVLHLGGVRFPITGGLQYTMTASGAAELVELVRPRRAVPVHFDQWSHFHEQGAAAREVLDNASAYVRERVLWLTEGVPREV</sequence>